<evidence type="ECO:0000313" key="4">
    <source>
        <dbReference type="EMBL" id="EMD89521.1"/>
    </source>
</evidence>
<reference evidence="5" key="2">
    <citation type="journal article" date="2013" name="PLoS Genet.">
        <title>Comparative genome structure, secondary metabolite, and effector coding capacity across Cochliobolus pathogens.</title>
        <authorList>
            <person name="Condon B.J."/>
            <person name="Leng Y."/>
            <person name="Wu D."/>
            <person name="Bushley K.E."/>
            <person name="Ohm R.A."/>
            <person name="Otillar R."/>
            <person name="Martin J."/>
            <person name="Schackwitz W."/>
            <person name="Grimwood J."/>
            <person name="MohdZainudin N."/>
            <person name="Xue C."/>
            <person name="Wang R."/>
            <person name="Manning V.A."/>
            <person name="Dhillon B."/>
            <person name="Tu Z.J."/>
            <person name="Steffenson B.J."/>
            <person name="Salamov A."/>
            <person name="Sun H."/>
            <person name="Lowry S."/>
            <person name="LaButti K."/>
            <person name="Han J."/>
            <person name="Copeland A."/>
            <person name="Lindquist E."/>
            <person name="Barry K."/>
            <person name="Schmutz J."/>
            <person name="Baker S.E."/>
            <person name="Ciuffetti L.M."/>
            <person name="Grigoriev I.V."/>
            <person name="Zhong S."/>
            <person name="Turgeon B.G."/>
        </authorList>
    </citation>
    <scope>NUCLEOTIDE SEQUENCE [LARGE SCALE GENOMIC DNA]</scope>
    <source>
        <strain evidence="5">C5 / ATCC 48332 / race O</strain>
    </source>
</reference>
<comment type="similarity">
    <text evidence="2">Belongs to the NAD(P)-dependent epimerase/dehydratase family. Dihydroflavonol-4-reductase subfamily.</text>
</comment>
<dbReference type="PANTHER" id="PTHR10366">
    <property type="entry name" value="NAD DEPENDENT EPIMERASE/DEHYDRATASE"/>
    <property type="match status" value="1"/>
</dbReference>
<gene>
    <name evidence="4" type="ORF">COCHEDRAFT_1205612</name>
</gene>
<organism evidence="4 5">
    <name type="scientific">Cochliobolus heterostrophus (strain C5 / ATCC 48332 / race O)</name>
    <name type="common">Southern corn leaf blight fungus</name>
    <name type="synonym">Bipolaris maydis</name>
    <dbReference type="NCBI Taxonomy" id="701091"/>
    <lineage>
        <taxon>Eukaryota</taxon>
        <taxon>Fungi</taxon>
        <taxon>Dikarya</taxon>
        <taxon>Ascomycota</taxon>
        <taxon>Pezizomycotina</taxon>
        <taxon>Dothideomycetes</taxon>
        <taxon>Pleosporomycetidae</taxon>
        <taxon>Pleosporales</taxon>
        <taxon>Pleosporineae</taxon>
        <taxon>Pleosporaceae</taxon>
        <taxon>Bipolaris</taxon>
    </lineage>
</organism>
<sequence length="144" mass="15695">MSQRFEPAAVIPVGSLILVTGTNRYLGCRFSNTLIQQGYRVRVVVRDLERCEHVKSFFGKKYGPDGRFEMVQVPDLTADGAFDVAVKGCAGFVHFAVDNSFVPDPEVVVKGSIALTIGALEAAAEEPGLKRFVLTSSYITACQY</sequence>
<dbReference type="Pfam" id="PF01370">
    <property type="entry name" value="Epimerase"/>
    <property type="match status" value="1"/>
</dbReference>
<dbReference type="GO" id="GO:0016616">
    <property type="term" value="F:oxidoreductase activity, acting on the CH-OH group of donors, NAD or NADP as acceptor"/>
    <property type="evidence" value="ECO:0007669"/>
    <property type="project" value="TreeGrafter"/>
</dbReference>
<feature type="domain" description="NAD-dependent epimerase/dehydratase" evidence="3">
    <location>
        <begin position="17"/>
        <end position="137"/>
    </location>
</feature>
<dbReference type="Gene3D" id="3.40.50.720">
    <property type="entry name" value="NAD(P)-binding Rossmann-like Domain"/>
    <property type="match status" value="1"/>
</dbReference>
<dbReference type="eggNOG" id="KOG1502">
    <property type="taxonomic scope" value="Eukaryota"/>
</dbReference>
<dbReference type="STRING" id="701091.M2U6Z5"/>
<dbReference type="PANTHER" id="PTHR10366:SF562">
    <property type="entry name" value="ALDEHYDE REDUCTASE II (AFU_ORTHOLOGUE AFUA_1G11360)"/>
    <property type="match status" value="1"/>
</dbReference>
<keyword evidence="5" id="KW-1185">Reference proteome</keyword>
<reference evidence="4 5" key="1">
    <citation type="journal article" date="2012" name="PLoS Pathog.">
        <title>Diverse lifestyles and strategies of plant pathogenesis encoded in the genomes of eighteen Dothideomycetes fungi.</title>
        <authorList>
            <person name="Ohm R.A."/>
            <person name="Feau N."/>
            <person name="Henrissat B."/>
            <person name="Schoch C.L."/>
            <person name="Horwitz B.A."/>
            <person name="Barry K.W."/>
            <person name="Condon B.J."/>
            <person name="Copeland A.C."/>
            <person name="Dhillon B."/>
            <person name="Glaser F."/>
            <person name="Hesse C.N."/>
            <person name="Kosti I."/>
            <person name="LaButti K."/>
            <person name="Lindquist E.A."/>
            <person name="Lucas S."/>
            <person name="Salamov A.A."/>
            <person name="Bradshaw R.E."/>
            <person name="Ciuffetti L."/>
            <person name="Hamelin R.C."/>
            <person name="Kema G.H.J."/>
            <person name="Lawrence C."/>
            <person name="Scott J.A."/>
            <person name="Spatafora J.W."/>
            <person name="Turgeon B.G."/>
            <person name="de Wit P.J.G.M."/>
            <person name="Zhong S."/>
            <person name="Goodwin S.B."/>
            <person name="Grigoriev I.V."/>
        </authorList>
    </citation>
    <scope>NUCLEOTIDE SEQUENCE [LARGE SCALE GENOMIC DNA]</scope>
    <source>
        <strain evidence="5">C5 / ATCC 48332 / race O</strain>
    </source>
</reference>
<dbReference type="InterPro" id="IPR001509">
    <property type="entry name" value="Epimerase_deHydtase"/>
</dbReference>
<dbReference type="SUPFAM" id="SSF51735">
    <property type="entry name" value="NAD(P)-binding Rossmann-fold domains"/>
    <property type="match status" value="1"/>
</dbReference>
<evidence type="ECO:0000259" key="3">
    <source>
        <dbReference type="Pfam" id="PF01370"/>
    </source>
</evidence>
<dbReference type="AlphaFoldDB" id="M2U6Z5"/>
<evidence type="ECO:0000256" key="2">
    <source>
        <dbReference type="ARBA" id="ARBA00023445"/>
    </source>
</evidence>
<dbReference type="InterPro" id="IPR050425">
    <property type="entry name" value="NAD(P)_dehydrat-like"/>
</dbReference>
<dbReference type="OrthoDB" id="2735536at2759"/>
<protein>
    <recommendedName>
        <fullName evidence="3">NAD-dependent epimerase/dehydratase domain-containing protein</fullName>
    </recommendedName>
</protein>
<evidence type="ECO:0000313" key="5">
    <source>
        <dbReference type="Proteomes" id="UP000016936"/>
    </source>
</evidence>
<dbReference type="EMBL" id="KB445579">
    <property type="protein sequence ID" value="EMD89521.1"/>
    <property type="molecule type" value="Genomic_DNA"/>
</dbReference>
<dbReference type="HOGENOM" id="CLU_007383_9_4_1"/>
<dbReference type="Proteomes" id="UP000016936">
    <property type="component" value="Unassembled WGS sequence"/>
</dbReference>
<dbReference type="InterPro" id="IPR036291">
    <property type="entry name" value="NAD(P)-bd_dom_sf"/>
</dbReference>
<proteinExistence type="inferred from homology"/>
<keyword evidence="1" id="KW-0560">Oxidoreductase</keyword>
<evidence type="ECO:0000256" key="1">
    <source>
        <dbReference type="ARBA" id="ARBA00023002"/>
    </source>
</evidence>
<name>M2U6Z5_COCH5</name>
<accession>M2U6Z5</accession>